<evidence type="ECO:0000313" key="6">
    <source>
        <dbReference type="Proteomes" id="UP000192652"/>
    </source>
</evidence>
<dbReference type="GO" id="GO:0016740">
    <property type="term" value="F:transferase activity"/>
    <property type="evidence" value="ECO:0007669"/>
    <property type="project" value="UniProtKB-KW"/>
</dbReference>
<protein>
    <submittedName>
        <fullName evidence="5">Glycosyl transferase family A</fullName>
    </submittedName>
</protein>
<comment type="similarity">
    <text evidence="1">Belongs to the glycosyltransferase 2 family.</text>
</comment>
<evidence type="ECO:0000256" key="3">
    <source>
        <dbReference type="ARBA" id="ARBA00022679"/>
    </source>
</evidence>
<dbReference type="InterPro" id="IPR029044">
    <property type="entry name" value="Nucleotide-diphossugar_trans"/>
</dbReference>
<name>A0ABX3P9I6_9HYPH</name>
<feature type="domain" description="Glycosyltransferase 2-like" evidence="4">
    <location>
        <begin position="26"/>
        <end position="190"/>
    </location>
</feature>
<dbReference type="Gene3D" id="3.90.550.10">
    <property type="entry name" value="Spore Coat Polysaccharide Biosynthesis Protein SpsA, Chain A"/>
    <property type="match status" value="1"/>
</dbReference>
<dbReference type="Pfam" id="PF00535">
    <property type="entry name" value="Glycos_transf_2"/>
    <property type="match status" value="1"/>
</dbReference>
<keyword evidence="3 5" id="KW-0808">Transferase</keyword>
<evidence type="ECO:0000313" key="5">
    <source>
        <dbReference type="EMBL" id="OQP84368.1"/>
    </source>
</evidence>
<evidence type="ECO:0000256" key="2">
    <source>
        <dbReference type="ARBA" id="ARBA00022676"/>
    </source>
</evidence>
<evidence type="ECO:0000256" key="1">
    <source>
        <dbReference type="ARBA" id="ARBA00006739"/>
    </source>
</evidence>
<reference evidence="5 6" key="1">
    <citation type="journal article" date="2017" name="Antonie Van Leeuwenhoek">
        <title>Rhizobium rhizosphaerae sp. nov., a novel species isolated from rice rhizosphere.</title>
        <authorList>
            <person name="Zhao J.J."/>
            <person name="Zhang J."/>
            <person name="Zhang R.J."/>
            <person name="Zhang C.W."/>
            <person name="Yin H.Q."/>
            <person name="Zhang X.X."/>
        </authorList>
    </citation>
    <scope>NUCLEOTIDE SEQUENCE [LARGE SCALE GENOMIC DNA]</scope>
    <source>
        <strain evidence="5 6">RD15</strain>
    </source>
</reference>
<dbReference type="Proteomes" id="UP000192652">
    <property type="component" value="Unassembled WGS sequence"/>
</dbReference>
<sequence length="329" mass="35495">MFEPSSDVSLFFRRENGPPAAVRLVVTVPTFRRPQQLVETLESLRIQAPGLPFAVIVMENDAEGGAGATTARNFMEHHGLDGLVVIAHQRGNCHAYNAGWTAALAHYPGLEALAVIDDDELATPGWLAGLLAAQAVTGADLVGGPQEPRFEAGRRPDLARHPVFSPAYASSGPVPILYSSGNVLIRRAVLDAMPRPFLDPLFNFIGGGDSDFYRRCKARGFRFAWSAEAAVVEAVPARRMQADWIRTRSLRNGAISAMLEHRAAPGAAGRLKTLAKSLALLAASPWRGIALWRRTGLAAAAPYHLQVALGRLMAEAGIVGEQYRHPEKN</sequence>
<gene>
    <name evidence="5" type="ORF">BTR14_19560</name>
</gene>
<accession>A0ABX3P9I6</accession>
<dbReference type="EMBL" id="MSPX01000021">
    <property type="protein sequence ID" value="OQP84368.1"/>
    <property type="molecule type" value="Genomic_DNA"/>
</dbReference>
<evidence type="ECO:0000259" key="4">
    <source>
        <dbReference type="Pfam" id="PF00535"/>
    </source>
</evidence>
<dbReference type="SUPFAM" id="SSF53448">
    <property type="entry name" value="Nucleotide-diphospho-sugar transferases"/>
    <property type="match status" value="1"/>
</dbReference>
<dbReference type="InterPro" id="IPR001173">
    <property type="entry name" value="Glyco_trans_2-like"/>
</dbReference>
<dbReference type="PANTHER" id="PTHR43179:SF12">
    <property type="entry name" value="GALACTOFURANOSYLTRANSFERASE GLFT2"/>
    <property type="match status" value="1"/>
</dbReference>
<dbReference type="RefSeq" id="WP_081177407.1">
    <property type="nucleotide sequence ID" value="NZ_MSPX01000021.1"/>
</dbReference>
<keyword evidence="2" id="KW-0328">Glycosyltransferase</keyword>
<organism evidence="5 6">
    <name type="scientific">Xaviernesmea rhizosphaerae</name>
    <dbReference type="NCBI Taxonomy" id="1672749"/>
    <lineage>
        <taxon>Bacteria</taxon>
        <taxon>Pseudomonadati</taxon>
        <taxon>Pseudomonadota</taxon>
        <taxon>Alphaproteobacteria</taxon>
        <taxon>Hyphomicrobiales</taxon>
        <taxon>Rhizobiaceae</taxon>
        <taxon>Rhizobium/Agrobacterium group</taxon>
        <taxon>Xaviernesmea</taxon>
    </lineage>
</organism>
<comment type="caution">
    <text evidence="5">The sequence shown here is derived from an EMBL/GenBank/DDBJ whole genome shotgun (WGS) entry which is preliminary data.</text>
</comment>
<keyword evidence="6" id="KW-1185">Reference proteome</keyword>
<proteinExistence type="inferred from homology"/>
<dbReference type="PANTHER" id="PTHR43179">
    <property type="entry name" value="RHAMNOSYLTRANSFERASE WBBL"/>
    <property type="match status" value="1"/>
</dbReference>